<dbReference type="Gene3D" id="3.40.50.1820">
    <property type="entry name" value="alpha/beta hydrolase"/>
    <property type="match status" value="1"/>
</dbReference>
<dbReference type="SUPFAM" id="SSF53474">
    <property type="entry name" value="alpha/beta-Hydrolases"/>
    <property type="match status" value="1"/>
</dbReference>
<keyword evidence="4" id="KW-1133">Transmembrane helix</keyword>
<dbReference type="RefSeq" id="WP_185143351.1">
    <property type="nucleotide sequence ID" value="NZ_JACJVP010000024.1"/>
</dbReference>
<keyword evidence="3" id="KW-0443">Lipid metabolism</keyword>
<organism evidence="5 6">
    <name type="scientific">Cohnella nanjingensis</name>
    <dbReference type="NCBI Taxonomy" id="1387779"/>
    <lineage>
        <taxon>Bacteria</taxon>
        <taxon>Bacillati</taxon>
        <taxon>Bacillota</taxon>
        <taxon>Bacilli</taxon>
        <taxon>Bacillales</taxon>
        <taxon>Paenibacillaceae</taxon>
        <taxon>Cohnella</taxon>
    </lineage>
</organism>
<dbReference type="InterPro" id="IPR029058">
    <property type="entry name" value="AB_hydrolase_fold"/>
</dbReference>
<gene>
    <name evidence="5" type="ORF">H7C19_14370</name>
</gene>
<reference evidence="5 6" key="1">
    <citation type="submission" date="2020-08" db="EMBL/GenBank/DDBJ databases">
        <title>Cohnella phylogeny.</title>
        <authorList>
            <person name="Dunlap C."/>
        </authorList>
    </citation>
    <scope>NUCLEOTIDE SEQUENCE [LARGE SCALE GENOMIC DNA]</scope>
    <source>
        <strain evidence="5 6">DSM 28246</strain>
    </source>
</reference>
<keyword evidence="2" id="KW-0442">Lipid degradation</keyword>
<dbReference type="EMBL" id="JACJVP010000024">
    <property type="protein sequence ID" value="MBB6671872.1"/>
    <property type="molecule type" value="Genomic_DNA"/>
</dbReference>
<name>A0A7X0VFB5_9BACL</name>
<keyword evidence="6" id="KW-1185">Reference proteome</keyword>
<evidence type="ECO:0000256" key="1">
    <source>
        <dbReference type="ARBA" id="ARBA00022801"/>
    </source>
</evidence>
<feature type="transmembrane region" description="Helical" evidence="4">
    <location>
        <begin position="52"/>
        <end position="70"/>
    </location>
</feature>
<keyword evidence="1 5" id="KW-0378">Hydrolase</keyword>
<evidence type="ECO:0000313" key="5">
    <source>
        <dbReference type="EMBL" id="MBB6671872.1"/>
    </source>
</evidence>
<feature type="transmembrane region" description="Helical" evidence="4">
    <location>
        <begin position="82"/>
        <end position="103"/>
    </location>
</feature>
<dbReference type="Proteomes" id="UP000547209">
    <property type="component" value="Unassembled WGS sequence"/>
</dbReference>
<dbReference type="AlphaFoldDB" id="A0A7X0VFB5"/>
<feature type="transmembrane region" description="Helical" evidence="4">
    <location>
        <begin position="29"/>
        <end position="46"/>
    </location>
</feature>
<dbReference type="GO" id="GO:0016042">
    <property type="term" value="P:lipid catabolic process"/>
    <property type="evidence" value="ECO:0007669"/>
    <property type="project" value="UniProtKB-KW"/>
</dbReference>
<evidence type="ECO:0000256" key="3">
    <source>
        <dbReference type="ARBA" id="ARBA00023098"/>
    </source>
</evidence>
<dbReference type="PANTHER" id="PTHR10272">
    <property type="entry name" value="PLATELET-ACTIVATING FACTOR ACETYLHYDROLASE"/>
    <property type="match status" value="1"/>
</dbReference>
<evidence type="ECO:0000313" key="6">
    <source>
        <dbReference type="Proteomes" id="UP000547209"/>
    </source>
</evidence>
<dbReference type="GO" id="GO:0003847">
    <property type="term" value="F:1-alkyl-2-acetylglycerophosphocholine esterase activity"/>
    <property type="evidence" value="ECO:0007669"/>
    <property type="project" value="TreeGrafter"/>
</dbReference>
<protein>
    <submittedName>
        <fullName evidence="5">Dienelactone hydrolase family protein</fullName>
    </submittedName>
</protein>
<feature type="transmembrane region" description="Helical" evidence="4">
    <location>
        <begin position="6"/>
        <end position="22"/>
    </location>
</feature>
<keyword evidence="4" id="KW-0812">Transmembrane</keyword>
<accession>A0A7X0VFB5</accession>
<keyword evidence="4" id="KW-0472">Membrane</keyword>
<proteinExistence type="predicted"/>
<evidence type="ECO:0000256" key="2">
    <source>
        <dbReference type="ARBA" id="ARBA00022963"/>
    </source>
</evidence>
<sequence length="500" mass="55633">MRVLEMLLVASCAAVLIVLLVRKESYRKAGVAAGIACGVLLAAHLLEGYRWQMIPAYIVAGLLVAVAVSGRRKLWKPLHYSMLAIFTVLLGGSVALSLLLPVFHLPKPTGDLRVGTETFHFIDTGREETFTEQKDDKRELMVQVWYPAMKSGGSTGKSAVFPREKKLFQTYMQAYSDNLGVPAFALDYWKYSRANAYANADLLPADNPYPVVLLSHGMGVGRILHTSQAENLASHGYIVFAIDHTYSTIATAFPDGRVTGLRTEQPQDQFFEASRAILQVWNKDVAFVVDQLDSLNTDAIASKFKGMLDMNNIGMMGHSFGGAEAFEAAYTNPRIKAGVDMDGTIFETTGRDDMKKPFMFMESEEFTQVNQQQVKYRKTPITDEELKSLRLTREQFDTILANREQESKLIDRVTQQGGGKAVYVEGAKHFNFTDLQLYSPLIQKTGMTGSINGARGAALVNRYVLEFFNQHLRGIESKLLTGPNKDYPEVQYPKSVFQGA</sequence>
<evidence type="ECO:0000256" key="4">
    <source>
        <dbReference type="SAM" id="Phobius"/>
    </source>
</evidence>
<dbReference type="Pfam" id="PF03403">
    <property type="entry name" value="PAF-AH_p_II"/>
    <property type="match status" value="2"/>
</dbReference>
<dbReference type="PANTHER" id="PTHR10272:SF0">
    <property type="entry name" value="PLATELET-ACTIVATING FACTOR ACETYLHYDROLASE"/>
    <property type="match status" value="1"/>
</dbReference>
<comment type="caution">
    <text evidence="5">The sequence shown here is derived from an EMBL/GenBank/DDBJ whole genome shotgun (WGS) entry which is preliminary data.</text>
</comment>